<evidence type="ECO:0000313" key="2">
    <source>
        <dbReference type="Proteomes" id="UP000594097"/>
    </source>
</evidence>
<name>A0A7M1RZH0_9CAUD</name>
<dbReference type="KEGG" id="vg:65130370"/>
<proteinExistence type="predicted"/>
<accession>A0A7M1RZH0</accession>
<dbReference type="GeneID" id="65130370"/>
<dbReference type="Proteomes" id="UP000594097">
    <property type="component" value="Segment"/>
</dbReference>
<protein>
    <submittedName>
        <fullName evidence="1">Uncharacterized protein</fullName>
    </submittedName>
</protein>
<dbReference type="EMBL" id="MT774393">
    <property type="protein sequence ID" value="QOR59758.1"/>
    <property type="molecule type" value="Genomic_DNA"/>
</dbReference>
<organism evidence="1 2">
    <name type="scientific">uncultured phage cr127_1</name>
    <dbReference type="NCBI Taxonomy" id="2772077"/>
    <lineage>
        <taxon>Viruses</taxon>
        <taxon>Duplodnaviria</taxon>
        <taxon>Heunggongvirae</taxon>
        <taxon>Uroviricota</taxon>
        <taxon>Caudoviricetes</taxon>
        <taxon>Crassvirales</taxon>
        <taxon>Crevaviridae</taxon>
        <taxon>Doltivirinae</taxon>
        <taxon>Kahucivirus</taxon>
        <taxon>Kahucivirus intestinalis</taxon>
    </lineage>
</organism>
<dbReference type="RefSeq" id="YP_010111916.1">
    <property type="nucleotide sequence ID" value="NC_055886.1"/>
</dbReference>
<sequence length="147" mass="17397">MNYEKLNNIQRGIVRTRSNDKENSGSKHTVAILYDNKFYAKSNKKPYEFIPIKINQEDLNNVDYIYSNGITNNQHKPWTIKKNSKNGTRLDITIKYWSIVKPRQRIKGIIEDGYFILDIDYVNTISKLCYLKSQNKIENANRKDKKF</sequence>
<evidence type="ECO:0000313" key="1">
    <source>
        <dbReference type="EMBL" id="QOR59758.1"/>
    </source>
</evidence>
<reference evidence="1 2" key="1">
    <citation type="submission" date="2020-07" db="EMBL/GenBank/DDBJ databases">
        <title>Taxonomic proposal: Crassvirales, a new order of highly abundant and diverse bacterial viruses.</title>
        <authorList>
            <person name="Shkoporov A.N."/>
            <person name="Stockdale S.R."/>
            <person name="Guerin E."/>
            <person name="Ross R.P."/>
            <person name="Hill C."/>
        </authorList>
    </citation>
    <scope>NUCLEOTIDE SEQUENCE [LARGE SCALE GENOMIC DNA]</scope>
</reference>
<keyword evidence="2" id="KW-1185">Reference proteome</keyword>